<accession>A0ABP9GQV9</accession>
<organism evidence="2 3">
    <name type="scientific">Streptomonospora halophila</name>
    <dbReference type="NCBI Taxonomy" id="427369"/>
    <lineage>
        <taxon>Bacteria</taxon>
        <taxon>Bacillati</taxon>
        <taxon>Actinomycetota</taxon>
        <taxon>Actinomycetes</taxon>
        <taxon>Streptosporangiales</taxon>
        <taxon>Nocardiopsidaceae</taxon>
        <taxon>Streptomonospora</taxon>
    </lineage>
</organism>
<evidence type="ECO:0000313" key="3">
    <source>
        <dbReference type="Proteomes" id="UP001499993"/>
    </source>
</evidence>
<keyword evidence="3" id="KW-1185">Reference proteome</keyword>
<feature type="region of interest" description="Disordered" evidence="1">
    <location>
        <begin position="47"/>
        <end position="85"/>
    </location>
</feature>
<reference evidence="3" key="1">
    <citation type="journal article" date="2019" name="Int. J. Syst. Evol. Microbiol.">
        <title>The Global Catalogue of Microorganisms (GCM) 10K type strain sequencing project: providing services to taxonomists for standard genome sequencing and annotation.</title>
        <authorList>
            <consortium name="The Broad Institute Genomics Platform"/>
            <consortium name="The Broad Institute Genome Sequencing Center for Infectious Disease"/>
            <person name="Wu L."/>
            <person name="Ma J."/>
        </authorList>
    </citation>
    <scope>NUCLEOTIDE SEQUENCE [LARGE SCALE GENOMIC DNA]</scope>
    <source>
        <strain evidence="3">JCM 18123</strain>
    </source>
</reference>
<evidence type="ECO:0000313" key="2">
    <source>
        <dbReference type="EMBL" id="GAA4950964.1"/>
    </source>
</evidence>
<sequence length="85" mass="8620">MGSNEHAFAAVAGADVAGAKAVPVRVIPRLGQVCQYGVEAASPPPECGHVLQHEESGSKTANRANDVAPESRALSFHDAGAAASR</sequence>
<comment type="caution">
    <text evidence="2">The sequence shown here is derived from an EMBL/GenBank/DDBJ whole genome shotgun (WGS) entry which is preliminary data.</text>
</comment>
<gene>
    <name evidence="2" type="ORF">GCM10023224_39250</name>
</gene>
<evidence type="ECO:0000256" key="1">
    <source>
        <dbReference type="SAM" id="MobiDB-lite"/>
    </source>
</evidence>
<protein>
    <submittedName>
        <fullName evidence="2">Uncharacterized protein</fullName>
    </submittedName>
</protein>
<proteinExistence type="predicted"/>
<dbReference type="EMBL" id="BAABIK010000024">
    <property type="protein sequence ID" value="GAA4950964.1"/>
    <property type="molecule type" value="Genomic_DNA"/>
</dbReference>
<name>A0ABP9GQV9_9ACTN</name>
<dbReference type="Proteomes" id="UP001499993">
    <property type="component" value="Unassembled WGS sequence"/>
</dbReference>